<evidence type="ECO:0000313" key="10">
    <source>
        <dbReference type="EMBL" id="CED57913.1"/>
    </source>
</evidence>
<accession>A0A090K2D5</accession>
<dbReference type="AlphaFoldDB" id="A0A090K2D5"/>
<dbReference type="Gene3D" id="1.20.1720.10">
    <property type="entry name" value="Multidrug resistance protein D"/>
    <property type="match status" value="1"/>
</dbReference>
<dbReference type="Proteomes" id="UP000032427">
    <property type="component" value="Chromosome 2"/>
</dbReference>
<dbReference type="GO" id="GO:0005886">
    <property type="term" value="C:plasma membrane"/>
    <property type="evidence" value="ECO:0007669"/>
    <property type="project" value="UniProtKB-SubCell"/>
</dbReference>
<comment type="subcellular location">
    <subcellularLocation>
        <location evidence="8">Cell inner membrane</location>
        <topology evidence="8">Multi-pass membrane protein</topology>
    </subcellularLocation>
    <subcellularLocation>
        <location evidence="1">Cell membrane</location>
        <topology evidence="1">Multi-pass membrane protein</topology>
    </subcellularLocation>
</comment>
<feature type="transmembrane region" description="Helical" evidence="8">
    <location>
        <begin position="158"/>
        <end position="177"/>
    </location>
</feature>
<gene>
    <name evidence="10" type="ORF">AWOD_II_1300</name>
</gene>
<feature type="transmembrane region" description="Helical" evidence="8">
    <location>
        <begin position="100"/>
        <end position="121"/>
    </location>
</feature>
<dbReference type="SUPFAM" id="SSF103473">
    <property type="entry name" value="MFS general substrate transporter"/>
    <property type="match status" value="1"/>
</dbReference>
<feature type="transmembrane region" description="Helical" evidence="8">
    <location>
        <begin position="359"/>
        <end position="384"/>
    </location>
</feature>
<organism evidence="10 11">
    <name type="scientific">Aliivibrio wodanis</name>
    <dbReference type="NCBI Taxonomy" id="80852"/>
    <lineage>
        <taxon>Bacteria</taxon>
        <taxon>Pseudomonadati</taxon>
        <taxon>Pseudomonadota</taxon>
        <taxon>Gammaproteobacteria</taxon>
        <taxon>Vibrionales</taxon>
        <taxon>Vibrionaceae</taxon>
        <taxon>Aliivibrio</taxon>
    </lineage>
</organism>
<reference evidence="11" key="1">
    <citation type="submission" date="2014-09" db="EMBL/GenBank/DDBJ databases">
        <authorList>
            <person name="Hjerde E."/>
        </authorList>
    </citation>
    <scope>NUCLEOTIDE SEQUENCE [LARGE SCALE GENOMIC DNA]</scope>
    <source>
        <strain evidence="11">06/09/139</strain>
    </source>
</reference>
<evidence type="ECO:0000256" key="8">
    <source>
        <dbReference type="RuleBase" id="RU365088"/>
    </source>
</evidence>
<keyword evidence="8" id="KW-0997">Cell inner membrane</keyword>
<feature type="transmembrane region" description="Helical" evidence="8">
    <location>
        <begin position="276"/>
        <end position="294"/>
    </location>
</feature>
<feature type="transmembrane region" description="Helical" evidence="8">
    <location>
        <begin position="207"/>
        <end position="226"/>
    </location>
</feature>
<feature type="transmembrane region" description="Helical" evidence="8">
    <location>
        <begin position="333"/>
        <end position="353"/>
    </location>
</feature>
<comment type="similarity">
    <text evidence="2 8">Belongs to the major facilitator superfamily. Bcr/CmlA family.</text>
</comment>
<dbReference type="PANTHER" id="PTHR23502:SF162">
    <property type="entry name" value="INNER MEMBRANE TRANSPORT PROTEIN YDHC"/>
    <property type="match status" value="1"/>
</dbReference>
<keyword evidence="7 8" id="KW-0472">Membrane</keyword>
<dbReference type="OrthoDB" id="9814303at2"/>
<feature type="transmembrane region" description="Helical" evidence="8">
    <location>
        <begin position="75"/>
        <end position="94"/>
    </location>
</feature>
<dbReference type="CDD" id="cd17320">
    <property type="entry name" value="MFS_MdfA_MDR_like"/>
    <property type="match status" value="1"/>
</dbReference>
<feature type="transmembrane region" description="Helical" evidence="8">
    <location>
        <begin position="300"/>
        <end position="321"/>
    </location>
</feature>
<keyword evidence="6 8" id="KW-1133">Transmembrane helix</keyword>
<keyword evidence="4" id="KW-1003">Cell membrane</keyword>
<protein>
    <recommendedName>
        <fullName evidence="8">Bcr/CflA family efflux transporter</fullName>
    </recommendedName>
</protein>
<dbReference type="PATRIC" id="fig|80852.17.peg.4109"/>
<feature type="transmembrane region" description="Helical" evidence="8">
    <location>
        <begin position="7"/>
        <end position="24"/>
    </location>
</feature>
<dbReference type="NCBIfam" id="NF008270">
    <property type="entry name" value="PRK11043.1"/>
    <property type="match status" value="1"/>
</dbReference>
<dbReference type="InterPro" id="IPR004812">
    <property type="entry name" value="Efflux_drug-R_Bcr/CmlA"/>
</dbReference>
<dbReference type="InterPro" id="IPR020846">
    <property type="entry name" value="MFS_dom"/>
</dbReference>
<evidence type="ECO:0000256" key="7">
    <source>
        <dbReference type="ARBA" id="ARBA00023136"/>
    </source>
</evidence>
<dbReference type="InterPro" id="IPR011701">
    <property type="entry name" value="MFS"/>
</dbReference>
<dbReference type="FunFam" id="1.20.1720.10:FF:000005">
    <property type="entry name" value="Bcr/CflA family efflux transporter"/>
    <property type="match status" value="1"/>
</dbReference>
<evidence type="ECO:0000259" key="9">
    <source>
        <dbReference type="PROSITE" id="PS50850"/>
    </source>
</evidence>
<dbReference type="HOGENOM" id="CLU_001265_47_1_6"/>
<feature type="transmembrane region" description="Helical" evidence="8">
    <location>
        <begin position="246"/>
        <end position="264"/>
    </location>
</feature>
<feature type="transmembrane region" description="Helical" evidence="8">
    <location>
        <begin position="44"/>
        <end position="63"/>
    </location>
</feature>
<evidence type="ECO:0000256" key="4">
    <source>
        <dbReference type="ARBA" id="ARBA00022475"/>
    </source>
</evidence>
<dbReference type="NCBIfam" id="TIGR00710">
    <property type="entry name" value="efflux_Bcr_CflA"/>
    <property type="match status" value="1"/>
</dbReference>
<sequence>MENKKQSIPYIWLAGLSMLGFLATDMYLPAFDIIRGDLATTESMIGLTLSIFLLGMAIGQLFYGRLTQSLGTKKSLIIGLSIFAISSLVASFSTSVEMLLVARFFQALGACSANVIWQAMVIQRYDAKTSQRIFATIMPLVALSPALAPLLGAAIEKFYGWSMIFVTLTIIGVGLAVRTVADKEPKQEKATSGKTITFRDVIKSKKFTGNMLIYAASSAIFFAWLTGSPFVMTQMGYSGADIGLSYVPQTIAFIVGGYGCRWALERFDGQQVLPWLLKLSTASVVTVFLVSWRMDVSSIIPMLIPFCFLAAANGAIYPIVVNNALIDFKEGSAVASGLLNFLQMLFCVAASAMVSSISYLGGISMGGIMLLQLVFLFIGAVMVFKAHQEEKMVLAEQA</sequence>
<dbReference type="EMBL" id="LN554847">
    <property type="protein sequence ID" value="CED57913.1"/>
    <property type="molecule type" value="Genomic_DNA"/>
</dbReference>
<dbReference type="GO" id="GO:0042910">
    <property type="term" value="F:xenobiotic transmembrane transporter activity"/>
    <property type="evidence" value="ECO:0007669"/>
    <property type="project" value="InterPro"/>
</dbReference>
<name>A0A090K2D5_9GAMM</name>
<dbReference type="Pfam" id="PF07690">
    <property type="entry name" value="MFS_1"/>
    <property type="match status" value="1"/>
</dbReference>
<proteinExistence type="inferred from homology"/>
<keyword evidence="5 8" id="KW-0812">Transmembrane</keyword>
<dbReference type="KEGG" id="awd:AWOD_II_1300"/>
<dbReference type="InterPro" id="IPR036259">
    <property type="entry name" value="MFS_trans_sf"/>
</dbReference>
<evidence type="ECO:0000256" key="3">
    <source>
        <dbReference type="ARBA" id="ARBA00022448"/>
    </source>
</evidence>
<evidence type="ECO:0000313" key="11">
    <source>
        <dbReference type="Proteomes" id="UP000032427"/>
    </source>
</evidence>
<keyword evidence="3 8" id="KW-0813">Transport</keyword>
<dbReference type="PROSITE" id="PS50850">
    <property type="entry name" value="MFS"/>
    <property type="match status" value="1"/>
</dbReference>
<keyword evidence="11" id="KW-1185">Reference proteome</keyword>
<feature type="domain" description="Major facilitator superfamily (MFS) profile" evidence="9">
    <location>
        <begin position="9"/>
        <end position="391"/>
    </location>
</feature>
<evidence type="ECO:0000256" key="2">
    <source>
        <dbReference type="ARBA" id="ARBA00006236"/>
    </source>
</evidence>
<dbReference type="PANTHER" id="PTHR23502">
    <property type="entry name" value="MAJOR FACILITATOR SUPERFAMILY"/>
    <property type="match status" value="1"/>
</dbReference>
<evidence type="ECO:0000256" key="6">
    <source>
        <dbReference type="ARBA" id="ARBA00022989"/>
    </source>
</evidence>
<evidence type="ECO:0000256" key="5">
    <source>
        <dbReference type="ARBA" id="ARBA00022692"/>
    </source>
</evidence>
<dbReference type="GO" id="GO:1990961">
    <property type="term" value="P:xenobiotic detoxification by transmembrane export across the plasma membrane"/>
    <property type="evidence" value="ECO:0007669"/>
    <property type="project" value="InterPro"/>
</dbReference>
<evidence type="ECO:0000256" key="1">
    <source>
        <dbReference type="ARBA" id="ARBA00004651"/>
    </source>
</evidence>
<feature type="transmembrane region" description="Helical" evidence="8">
    <location>
        <begin position="133"/>
        <end position="152"/>
    </location>
</feature>
<dbReference type="GeneID" id="28543556"/>